<dbReference type="PANTHER" id="PTHR36934">
    <property type="entry name" value="BLR0278 PROTEIN"/>
    <property type="match status" value="1"/>
</dbReference>
<proteinExistence type="predicted"/>
<dbReference type="InterPro" id="IPR029069">
    <property type="entry name" value="HotDog_dom_sf"/>
</dbReference>
<dbReference type="RefSeq" id="WP_092468757.1">
    <property type="nucleotide sequence ID" value="NZ_FOOX01000002.1"/>
</dbReference>
<keyword evidence="5" id="KW-1185">Reference proteome</keyword>
<evidence type="ECO:0000256" key="1">
    <source>
        <dbReference type="PIRSR" id="PIRSR014972-1"/>
    </source>
</evidence>
<dbReference type="Pfam" id="PF22636">
    <property type="entry name" value="FlK"/>
    <property type="match status" value="1"/>
</dbReference>
<dbReference type="PANTHER" id="PTHR36934:SF1">
    <property type="entry name" value="THIOESTERASE DOMAIN-CONTAINING PROTEIN"/>
    <property type="match status" value="1"/>
</dbReference>
<accession>A0A1I2P411</accession>
<protein>
    <submittedName>
        <fullName evidence="4">Thioesterase superfamily</fullName>
    </submittedName>
</protein>
<evidence type="ECO:0000256" key="2">
    <source>
        <dbReference type="PIRSR" id="PIRSR014972-2"/>
    </source>
</evidence>
<feature type="domain" description="Fluoroacetyl-CoA-specific thioesterase-like" evidence="3">
    <location>
        <begin position="36"/>
        <end position="126"/>
    </location>
</feature>
<dbReference type="InterPro" id="IPR025540">
    <property type="entry name" value="FlK"/>
</dbReference>
<evidence type="ECO:0000313" key="4">
    <source>
        <dbReference type="EMBL" id="SFG10828.1"/>
    </source>
</evidence>
<dbReference type="STRING" id="341036.SAMN05660649_00703"/>
<dbReference type="EMBL" id="FOOX01000002">
    <property type="protein sequence ID" value="SFG10828.1"/>
    <property type="molecule type" value="Genomic_DNA"/>
</dbReference>
<dbReference type="Proteomes" id="UP000199337">
    <property type="component" value="Unassembled WGS sequence"/>
</dbReference>
<dbReference type="AlphaFoldDB" id="A0A1I2P411"/>
<feature type="active site" evidence="1">
    <location>
        <position position="77"/>
    </location>
</feature>
<feature type="binding site" evidence="2">
    <location>
        <position position="70"/>
    </location>
    <ligand>
        <name>substrate</name>
    </ligand>
</feature>
<dbReference type="OrthoDB" id="6902891at2"/>
<feature type="binding site" evidence="2">
    <location>
        <position position="70"/>
    </location>
    <ligand>
        <name>CoA</name>
        <dbReference type="ChEBI" id="CHEBI:57287"/>
    </ligand>
</feature>
<reference evidence="5" key="1">
    <citation type="submission" date="2016-10" db="EMBL/GenBank/DDBJ databases">
        <authorList>
            <person name="Varghese N."/>
            <person name="Submissions S."/>
        </authorList>
    </citation>
    <scope>NUCLEOTIDE SEQUENCE [LARGE SCALE GENOMIC DNA]</scope>
    <source>
        <strain evidence="5">DSM 17038</strain>
    </source>
</reference>
<name>A0A1I2P411_9FIRM</name>
<evidence type="ECO:0000313" key="5">
    <source>
        <dbReference type="Proteomes" id="UP000199337"/>
    </source>
</evidence>
<feature type="binding site" evidence="2">
    <location>
        <position position="121"/>
    </location>
    <ligand>
        <name>substrate</name>
    </ligand>
</feature>
<gene>
    <name evidence="4" type="ORF">SAMN05660649_00703</name>
</gene>
<feature type="active site" evidence="1">
    <location>
        <position position="50"/>
    </location>
</feature>
<dbReference type="InterPro" id="IPR054485">
    <property type="entry name" value="FlK-like_dom"/>
</dbReference>
<organism evidence="4 5">
    <name type="scientific">Desulfotruncus arcticus DSM 17038</name>
    <dbReference type="NCBI Taxonomy" id="1121424"/>
    <lineage>
        <taxon>Bacteria</taxon>
        <taxon>Bacillati</taxon>
        <taxon>Bacillota</taxon>
        <taxon>Clostridia</taxon>
        <taxon>Eubacteriales</taxon>
        <taxon>Desulfallaceae</taxon>
        <taxon>Desulfotruncus</taxon>
    </lineage>
</organism>
<sequence length="148" mass="16490">MGVSLYPGLSFEFKFKIPESKTVPFLYPESPEFRLMPKVLATGFMVGLFEWACIQAINPYIDWPNEQTVGIDVKLSHQAATPPGLTVTVQVKLEKVEGRKLIFYIVADDGVDKISEGRHERFIIDAAKFNAKAKTKARAAPARCRGMG</sequence>
<feature type="active site" evidence="1">
    <location>
        <position position="42"/>
    </location>
</feature>
<dbReference type="Gene3D" id="3.10.129.10">
    <property type="entry name" value="Hotdog Thioesterase"/>
    <property type="match status" value="1"/>
</dbReference>
<evidence type="ECO:0000259" key="3">
    <source>
        <dbReference type="Pfam" id="PF22636"/>
    </source>
</evidence>
<dbReference type="PIRSF" id="PIRSF014972">
    <property type="entry name" value="FlK"/>
    <property type="match status" value="1"/>
</dbReference>
<dbReference type="SUPFAM" id="SSF54637">
    <property type="entry name" value="Thioesterase/thiol ester dehydrase-isomerase"/>
    <property type="match status" value="1"/>
</dbReference>